<comment type="caution">
    <text evidence="2">The sequence shown here is derived from an EMBL/GenBank/DDBJ whole genome shotgun (WGS) entry which is preliminary data.</text>
</comment>
<evidence type="ECO:0000256" key="1">
    <source>
        <dbReference type="SAM" id="Phobius"/>
    </source>
</evidence>
<reference evidence="2 3" key="1">
    <citation type="submission" date="2015-11" db="EMBL/GenBank/DDBJ databases">
        <title>Genomic analysis of 38 Legionella species identifies large and diverse effector repertoires.</title>
        <authorList>
            <person name="Burstein D."/>
            <person name="Amaro F."/>
            <person name="Zusman T."/>
            <person name="Lifshitz Z."/>
            <person name="Cohen O."/>
            <person name="Gilbert J.A."/>
            <person name="Pupko T."/>
            <person name="Shuman H.A."/>
            <person name="Segal G."/>
        </authorList>
    </citation>
    <scope>NUCLEOTIDE SEQUENCE [LARGE SCALE GENOMIC DNA]</scope>
    <source>
        <strain evidence="2 3">ATCC 49180</strain>
    </source>
</reference>
<dbReference type="EMBL" id="LNZA01000001">
    <property type="protein sequence ID" value="KTD73719.1"/>
    <property type="molecule type" value="Genomic_DNA"/>
</dbReference>
<evidence type="ECO:0000313" key="3">
    <source>
        <dbReference type="Proteomes" id="UP000054693"/>
    </source>
</evidence>
<keyword evidence="1" id="KW-0812">Transmembrane</keyword>
<keyword evidence="1" id="KW-0472">Membrane</keyword>
<dbReference type="AlphaFoldDB" id="A0A0W0ZX93"/>
<proteinExistence type="predicted"/>
<dbReference type="OrthoDB" id="5650645at2"/>
<sequence length="295" mass="33388">MPSNQLALLCQQIEKQNTDHFGKFYMYVSLLNTLTVRNKTFADGLPKYTRGMAFWRDNHLNIGEELPIEFIQQLNLYSREFINTEPHWSKTLHNIVMTYVRKGKITDLTYIIDQMLNHLTAIQGCQSHNQKIYKYIQFDKNKAGLVEFINQISAFNQQLLSIADGGCNTALSMLAVTIGLVLVLASVASIIPLIIGLPLVFGGGYGTYHYVTKAIAQAEQLEAQANKIVQKMNMLPKDESLFGDKNYSSFYAAAIKPLPYTAITAGEQLMFEESQQKLLTESREQMDQLSRILSI</sequence>
<keyword evidence="3" id="KW-1185">Reference proteome</keyword>
<dbReference type="Proteomes" id="UP000054693">
    <property type="component" value="Unassembled WGS sequence"/>
</dbReference>
<feature type="transmembrane region" description="Helical" evidence="1">
    <location>
        <begin position="170"/>
        <end position="195"/>
    </location>
</feature>
<name>A0A0W0ZX93_9GAMM</name>
<gene>
    <name evidence="2" type="ORF">Ltuc_1566</name>
</gene>
<dbReference type="PATRIC" id="fig|40335.7.peg.1661"/>
<dbReference type="RefSeq" id="WP_058520726.1">
    <property type="nucleotide sequence ID" value="NZ_CAAAIP010000008.1"/>
</dbReference>
<accession>A0A0W0ZX93</accession>
<evidence type="ECO:0000313" key="2">
    <source>
        <dbReference type="EMBL" id="KTD73719.1"/>
    </source>
</evidence>
<protein>
    <submittedName>
        <fullName evidence="2">Uncharacterized protein</fullName>
    </submittedName>
</protein>
<organism evidence="2 3">
    <name type="scientific">Legionella tucsonensis</name>
    <dbReference type="NCBI Taxonomy" id="40335"/>
    <lineage>
        <taxon>Bacteria</taxon>
        <taxon>Pseudomonadati</taxon>
        <taxon>Pseudomonadota</taxon>
        <taxon>Gammaproteobacteria</taxon>
        <taxon>Legionellales</taxon>
        <taxon>Legionellaceae</taxon>
        <taxon>Legionella</taxon>
    </lineage>
</organism>
<keyword evidence="1" id="KW-1133">Transmembrane helix</keyword>